<reference evidence="4" key="1">
    <citation type="journal article" date="2012" name="Science">
        <title>The Paleozoic origin of enzymatic lignin decomposition reconstructed from 31 fungal genomes.</title>
        <authorList>
            <person name="Floudas D."/>
            <person name="Binder M."/>
            <person name="Riley R."/>
            <person name="Barry K."/>
            <person name="Blanchette R.A."/>
            <person name="Henrissat B."/>
            <person name="Martinez A.T."/>
            <person name="Otillar R."/>
            <person name="Spatafora J.W."/>
            <person name="Yadav J.S."/>
            <person name="Aerts A."/>
            <person name="Benoit I."/>
            <person name="Boyd A."/>
            <person name="Carlson A."/>
            <person name="Copeland A."/>
            <person name="Coutinho P.M."/>
            <person name="de Vries R.P."/>
            <person name="Ferreira P."/>
            <person name="Findley K."/>
            <person name="Foster B."/>
            <person name="Gaskell J."/>
            <person name="Glotzer D."/>
            <person name="Gorecki P."/>
            <person name="Heitman J."/>
            <person name="Hesse C."/>
            <person name="Hori C."/>
            <person name="Igarashi K."/>
            <person name="Jurgens J.A."/>
            <person name="Kallen N."/>
            <person name="Kersten P."/>
            <person name="Kohler A."/>
            <person name="Kuees U."/>
            <person name="Kumar T.K.A."/>
            <person name="Kuo A."/>
            <person name="LaButti K."/>
            <person name="Larrondo L.F."/>
            <person name="Lindquist E."/>
            <person name="Ling A."/>
            <person name="Lombard V."/>
            <person name="Lucas S."/>
            <person name="Lundell T."/>
            <person name="Martin R."/>
            <person name="McLaughlin D.J."/>
            <person name="Morgenstern I."/>
            <person name="Morin E."/>
            <person name="Murat C."/>
            <person name="Nagy L.G."/>
            <person name="Nolan M."/>
            <person name="Ohm R.A."/>
            <person name="Patyshakuliyeva A."/>
            <person name="Rokas A."/>
            <person name="Ruiz-Duenas F.J."/>
            <person name="Sabat G."/>
            <person name="Salamov A."/>
            <person name="Samejima M."/>
            <person name="Schmutz J."/>
            <person name="Slot J.C."/>
            <person name="St John F."/>
            <person name="Stenlid J."/>
            <person name="Sun H."/>
            <person name="Sun S."/>
            <person name="Syed K."/>
            <person name="Tsang A."/>
            <person name="Wiebenga A."/>
            <person name="Young D."/>
            <person name="Pisabarro A."/>
            <person name="Eastwood D.C."/>
            <person name="Martin F."/>
            <person name="Cullen D."/>
            <person name="Grigoriev I.V."/>
            <person name="Hibbett D.S."/>
        </authorList>
    </citation>
    <scope>NUCLEOTIDE SEQUENCE [LARGE SCALE GENOMIC DNA]</scope>
    <source>
        <strain evidence="4">RWD-64-598 SS2</strain>
    </source>
</reference>
<dbReference type="InterPro" id="IPR045340">
    <property type="entry name" value="DUF6533"/>
</dbReference>
<feature type="transmembrane region" description="Helical" evidence="1">
    <location>
        <begin position="110"/>
        <end position="136"/>
    </location>
</feature>
<dbReference type="GeneID" id="19202134"/>
<comment type="caution">
    <text evidence="3">The sequence shown here is derived from an EMBL/GenBank/DDBJ whole genome shotgun (WGS) entry which is preliminary data.</text>
</comment>
<evidence type="ECO:0000259" key="2">
    <source>
        <dbReference type="Pfam" id="PF20151"/>
    </source>
</evidence>
<keyword evidence="1" id="KW-0472">Membrane</keyword>
<proteinExistence type="predicted"/>
<keyword evidence="1" id="KW-1133">Transmembrane helix</keyword>
<gene>
    <name evidence="3" type="ORF">CONPUDRAFT_145906</name>
</gene>
<feature type="transmembrane region" description="Helical" evidence="1">
    <location>
        <begin position="475"/>
        <end position="494"/>
    </location>
</feature>
<feature type="transmembrane region" description="Helical" evidence="1">
    <location>
        <begin position="389"/>
        <end position="413"/>
    </location>
</feature>
<organism evidence="3 4">
    <name type="scientific">Coniophora puteana (strain RWD-64-598)</name>
    <name type="common">Brown rot fungus</name>
    <dbReference type="NCBI Taxonomy" id="741705"/>
    <lineage>
        <taxon>Eukaryota</taxon>
        <taxon>Fungi</taxon>
        <taxon>Dikarya</taxon>
        <taxon>Basidiomycota</taxon>
        <taxon>Agaricomycotina</taxon>
        <taxon>Agaricomycetes</taxon>
        <taxon>Agaricomycetidae</taxon>
        <taxon>Boletales</taxon>
        <taxon>Coniophorineae</taxon>
        <taxon>Coniophoraceae</taxon>
        <taxon>Coniophora</taxon>
    </lineage>
</organism>
<dbReference type="Proteomes" id="UP000053558">
    <property type="component" value="Unassembled WGS sequence"/>
</dbReference>
<dbReference type="KEGG" id="cput:CONPUDRAFT_145906"/>
<dbReference type="EMBL" id="JH711583">
    <property type="protein sequence ID" value="EIW77646.1"/>
    <property type="molecule type" value="Genomic_DNA"/>
</dbReference>
<sequence>MDALPPYGYTSQASSILSVRYCELVNPTFFLAWLASVSGGITLGFEIILFIMMVYRCLWHLRERRPAGSVYRFKSAAEMLLQQGVLYFVWFAIRQVVAAVARFSSIFSQLGIFIIVDIGWGLQVMLLCMLGPWFILSIRKNHMDSVKGGTDMTMQTLSTIEFRSLDLPADEVDDIMLAQLVQQAEDAVRVTVRDSIPRPAVISTIGSLPSQAIGDWTFRIYVQTQLRRPVRCNYVGIYRNQDLDLTMTFTSNSLNAIPDIITFKQNSYVIVCLAALVVWDHALSLSQEIDFIWASILNLVFQHTSSNRTPHPQKRERSWISCCYVFFLSEPDRGIATLRGLDICTRHNLYLLTVAVNIAESLPPLAYTSQEGILFGTQWCIEFNPTLSIPWLAPTSSALYLGFEIVLFIMMIYRTIWHLWDHRRKGPQIRFQSVACLLLQQGLMYFALFSAWQLIALITLSAGDLTPLKLDILNDIGQCLQTLLLCVLGPWFILSIRKDHVEYEEECTNMMIQTINSLVFQPLNPLLGHSDKVGGVESLGREERECVTV</sequence>
<dbReference type="AlphaFoldDB" id="A0A5M3MF63"/>
<protein>
    <recommendedName>
        <fullName evidence="2">DUF6533 domain-containing protein</fullName>
    </recommendedName>
</protein>
<feature type="domain" description="DUF6533" evidence="2">
    <location>
        <begin position="268"/>
        <end position="298"/>
    </location>
</feature>
<evidence type="ECO:0000313" key="3">
    <source>
        <dbReference type="EMBL" id="EIW77646.1"/>
    </source>
</evidence>
<feature type="transmembrane region" description="Helical" evidence="1">
    <location>
        <begin position="30"/>
        <end position="55"/>
    </location>
</feature>
<dbReference type="Pfam" id="PF20151">
    <property type="entry name" value="DUF6533"/>
    <property type="match status" value="1"/>
</dbReference>
<name>A0A5M3MF63_CONPW</name>
<evidence type="ECO:0000313" key="4">
    <source>
        <dbReference type="Proteomes" id="UP000053558"/>
    </source>
</evidence>
<dbReference type="RefSeq" id="XP_007772030.1">
    <property type="nucleotide sequence ID" value="XM_007773840.1"/>
</dbReference>
<keyword evidence="4" id="KW-1185">Reference proteome</keyword>
<accession>A0A5M3MF63</accession>
<keyword evidence="1" id="KW-0812">Transmembrane</keyword>
<evidence type="ECO:0000256" key="1">
    <source>
        <dbReference type="SAM" id="Phobius"/>
    </source>
</evidence>
<feature type="transmembrane region" description="Helical" evidence="1">
    <location>
        <begin position="434"/>
        <end position="455"/>
    </location>
</feature>